<dbReference type="Proteomes" id="UP001140074">
    <property type="component" value="Unassembled WGS sequence"/>
</dbReference>
<accession>A0A9W8IGA9</accession>
<dbReference type="AlphaFoldDB" id="A0A9W8IGA9"/>
<gene>
    <name evidence="3" type="ORF">GGH94_005285</name>
</gene>
<evidence type="ECO:0000313" key="3">
    <source>
        <dbReference type="EMBL" id="KAJ2860840.1"/>
    </source>
</evidence>
<sequence>MKFVSSFLFLAALASAAPGLVNVDHNDINVLNLGNNRPSYVNNNGGYRVVDNDRDHRPDYKPDYKNDHKPGNKYDNKPGYKNDHDRDYRPDYKPGNKYDN</sequence>
<name>A0A9W8IGA9_9FUNG</name>
<feature type="compositionally biased region" description="Basic and acidic residues" evidence="1">
    <location>
        <begin position="50"/>
        <end position="100"/>
    </location>
</feature>
<feature type="non-terminal residue" evidence="3">
    <location>
        <position position="100"/>
    </location>
</feature>
<keyword evidence="2" id="KW-0732">Signal</keyword>
<reference evidence="3" key="1">
    <citation type="submission" date="2022-07" db="EMBL/GenBank/DDBJ databases">
        <title>Phylogenomic reconstructions and comparative analyses of Kickxellomycotina fungi.</title>
        <authorList>
            <person name="Reynolds N.K."/>
            <person name="Stajich J.E."/>
            <person name="Barry K."/>
            <person name="Grigoriev I.V."/>
            <person name="Crous P."/>
            <person name="Smith M.E."/>
        </authorList>
    </citation>
    <scope>NUCLEOTIDE SEQUENCE</scope>
    <source>
        <strain evidence="3">RSA 476</strain>
    </source>
</reference>
<feature type="region of interest" description="Disordered" evidence="1">
    <location>
        <begin position="35"/>
        <end position="100"/>
    </location>
</feature>
<protein>
    <submittedName>
        <fullName evidence="3">Uncharacterized protein</fullName>
    </submittedName>
</protein>
<feature type="signal peptide" evidence="2">
    <location>
        <begin position="1"/>
        <end position="16"/>
    </location>
</feature>
<feature type="chain" id="PRO_5040809944" evidence="2">
    <location>
        <begin position="17"/>
        <end position="100"/>
    </location>
</feature>
<evidence type="ECO:0000256" key="1">
    <source>
        <dbReference type="SAM" id="MobiDB-lite"/>
    </source>
</evidence>
<comment type="caution">
    <text evidence="3">The sequence shown here is derived from an EMBL/GenBank/DDBJ whole genome shotgun (WGS) entry which is preliminary data.</text>
</comment>
<evidence type="ECO:0000313" key="4">
    <source>
        <dbReference type="Proteomes" id="UP001140074"/>
    </source>
</evidence>
<proteinExistence type="predicted"/>
<feature type="compositionally biased region" description="Polar residues" evidence="1">
    <location>
        <begin position="35"/>
        <end position="45"/>
    </location>
</feature>
<dbReference type="EMBL" id="JANBUY010000266">
    <property type="protein sequence ID" value="KAJ2860840.1"/>
    <property type="molecule type" value="Genomic_DNA"/>
</dbReference>
<evidence type="ECO:0000256" key="2">
    <source>
        <dbReference type="SAM" id="SignalP"/>
    </source>
</evidence>
<organism evidence="3 4">
    <name type="scientific">Coemansia aciculifera</name>
    <dbReference type="NCBI Taxonomy" id="417176"/>
    <lineage>
        <taxon>Eukaryota</taxon>
        <taxon>Fungi</taxon>
        <taxon>Fungi incertae sedis</taxon>
        <taxon>Zoopagomycota</taxon>
        <taxon>Kickxellomycotina</taxon>
        <taxon>Kickxellomycetes</taxon>
        <taxon>Kickxellales</taxon>
        <taxon>Kickxellaceae</taxon>
        <taxon>Coemansia</taxon>
    </lineage>
</organism>
<keyword evidence="4" id="KW-1185">Reference proteome</keyword>